<accession>A0A2T5ISB2</accession>
<protein>
    <submittedName>
        <fullName evidence="1">Uncharacterized protein</fullName>
    </submittedName>
</protein>
<dbReference type="RefSeq" id="WP_107867080.1">
    <property type="nucleotide sequence ID" value="NZ_QAON01000036.1"/>
</dbReference>
<comment type="caution">
    <text evidence="1">The sequence shown here is derived from an EMBL/GenBank/DDBJ whole genome shotgun (WGS) entry which is preliminary data.</text>
</comment>
<organism evidence="1 2">
    <name type="scientific">Agitococcus lubricus</name>
    <dbReference type="NCBI Taxonomy" id="1077255"/>
    <lineage>
        <taxon>Bacteria</taxon>
        <taxon>Pseudomonadati</taxon>
        <taxon>Pseudomonadota</taxon>
        <taxon>Gammaproteobacteria</taxon>
        <taxon>Moraxellales</taxon>
        <taxon>Moraxellaceae</taxon>
        <taxon>Agitococcus</taxon>
    </lineage>
</organism>
<proteinExistence type="predicted"/>
<evidence type="ECO:0000313" key="2">
    <source>
        <dbReference type="Proteomes" id="UP000244223"/>
    </source>
</evidence>
<dbReference type="Proteomes" id="UP000244223">
    <property type="component" value="Unassembled WGS sequence"/>
</dbReference>
<dbReference type="AlphaFoldDB" id="A0A2T5ISB2"/>
<reference evidence="1 2" key="1">
    <citation type="submission" date="2018-04" db="EMBL/GenBank/DDBJ databases">
        <title>Genomic Encyclopedia of Archaeal and Bacterial Type Strains, Phase II (KMG-II): from individual species to whole genera.</title>
        <authorList>
            <person name="Goeker M."/>
        </authorList>
    </citation>
    <scope>NUCLEOTIDE SEQUENCE [LARGE SCALE GENOMIC DNA]</scope>
    <source>
        <strain evidence="1 2">DSM 5822</strain>
    </source>
</reference>
<evidence type="ECO:0000313" key="1">
    <source>
        <dbReference type="EMBL" id="PTQ86701.1"/>
    </source>
</evidence>
<name>A0A2T5ISB2_9GAMM</name>
<keyword evidence="2" id="KW-1185">Reference proteome</keyword>
<gene>
    <name evidence="1" type="ORF">C8N29_13614</name>
</gene>
<sequence>MTISDYDAEELAANILGFGEEYEPDEVEQKLFDEYEISMDCFHKLICKLAPMCEVGQSPLSGKKSRGFADIQNACFIARVDA</sequence>
<dbReference type="EMBL" id="QAON01000036">
    <property type="protein sequence ID" value="PTQ86701.1"/>
    <property type="molecule type" value="Genomic_DNA"/>
</dbReference>